<name>A0A1G2K951_9BACT</name>
<dbReference type="GO" id="GO:0019843">
    <property type="term" value="F:rRNA binding"/>
    <property type="evidence" value="ECO:0007669"/>
    <property type="project" value="UniProtKB-UniRule"/>
</dbReference>
<keyword evidence="3" id="KW-0689">Ribosomal protein</keyword>
<dbReference type="EMBL" id="MHQC01000005">
    <property type="protein sequence ID" value="OGZ95753.1"/>
    <property type="molecule type" value="Genomic_DNA"/>
</dbReference>
<dbReference type="InterPro" id="IPR000529">
    <property type="entry name" value="Ribosomal_bS6"/>
</dbReference>
<dbReference type="AlphaFoldDB" id="A0A1G2K951"/>
<dbReference type="HAMAP" id="MF_00360">
    <property type="entry name" value="Ribosomal_bS6"/>
    <property type="match status" value="1"/>
</dbReference>
<dbReference type="InterPro" id="IPR035980">
    <property type="entry name" value="Ribosomal_bS6_sf"/>
</dbReference>
<dbReference type="GO" id="GO:1990904">
    <property type="term" value="C:ribonucleoprotein complex"/>
    <property type="evidence" value="ECO:0007669"/>
    <property type="project" value="UniProtKB-KW"/>
</dbReference>
<protein>
    <recommendedName>
        <fullName evidence="2 3">Small ribosomal subunit protein bS6</fullName>
    </recommendedName>
</protein>
<dbReference type="GO" id="GO:0005840">
    <property type="term" value="C:ribosome"/>
    <property type="evidence" value="ECO:0007669"/>
    <property type="project" value="UniProtKB-KW"/>
</dbReference>
<dbReference type="InterPro" id="IPR014717">
    <property type="entry name" value="Transl_elong_EF1B/ribsomal_bS6"/>
</dbReference>
<keyword evidence="3" id="KW-0699">rRNA-binding</keyword>
<evidence type="ECO:0000313" key="6">
    <source>
        <dbReference type="Proteomes" id="UP000177152"/>
    </source>
</evidence>
<dbReference type="CDD" id="cd00473">
    <property type="entry name" value="bS6"/>
    <property type="match status" value="1"/>
</dbReference>
<proteinExistence type="inferred from homology"/>
<sequence>METEPKNYEIAYLITPEVGEDGVFGVAGKVTSLIQDANGAVSKIEEPKKRRLAYHLGKHRFAYFGWTTFSMYPEQVEVLKKKLNFEEKSLLRFLVVFVPKRVHEYVRRTPFQKRPDKPQGTTPAIPRETEEKERMNIAELDKKLEEILGKE</sequence>
<dbReference type="InterPro" id="IPR020814">
    <property type="entry name" value="Ribosomal_S6_plastid/chlpt"/>
</dbReference>
<accession>A0A1G2K951</accession>
<keyword evidence="3" id="KW-0694">RNA-binding</keyword>
<dbReference type="Proteomes" id="UP000177152">
    <property type="component" value="Unassembled WGS sequence"/>
</dbReference>
<dbReference type="Gene3D" id="3.30.70.60">
    <property type="match status" value="1"/>
</dbReference>
<evidence type="ECO:0000256" key="2">
    <source>
        <dbReference type="ARBA" id="ARBA00035294"/>
    </source>
</evidence>
<keyword evidence="3" id="KW-0687">Ribonucleoprotein</keyword>
<evidence type="ECO:0000313" key="5">
    <source>
        <dbReference type="EMBL" id="OGZ95753.1"/>
    </source>
</evidence>
<evidence type="ECO:0000256" key="3">
    <source>
        <dbReference type="HAMAP-Rule" id="MF_00360"/>
    </source>
</evidence>
<comment type="function">
    <text evidence="3">Binds together with bS18 to 16S ribosomal RNA.</text>
</comment>
<organism evidence="5 6">
    <name type="scientific">Candidatus Sungbacteria bacterium RIFCSPHIGHO2_01_FULL_47_32</name>
    <dbReference type="NCBI Taxonomy" id="1802264"/>
    <lineage>
        <taxon>Bacteria</taxon>
        <taxon>Candidatus Sungiibacteriota</taxon>
    </lineage>
</organism>
<evidence type="ECO:0000256" key="4">
    <source>
        <dbReference type="SAM" id="MobiDB-lite"/>
    </source>
</evidence>
<dbReference type="SUPFAM" id="SSF54995">
    <property type="entry name" value="Ribosomal protein S6"/>
    <property type="match status" value="1"/>
</dbReference>
<feature type="region of interest" description="Disordered" evidence="4">
    <location>
        <begin position="112"/>
        <end position="136"/>
    </location>
</feature>
<comment type="similarity">
    <text evidence="1 3">Belongs to the bacterial ribosomal protein bS6 family.</text>
</comment>
<reference evidence="5 6" key="1">
    <citation type="journal article" date="2016" name="Nat. Commun.">
        <title>Thousands of microbial genomes shed light on interconnected biogeochemical processes in an aquifer system.</title>
        <authorList>
            <person name="Anantharaman K."/>
            <person name="Brown C.T."/>
            <person name="Hug L.A."/>
            <person name="Sharon I."/>
            <person name="Castelle C.J."/>
            <person name="Probst A.J."/>
            <person name="Thomas B.C."/>
            <person name="Singh A."/>
            <person name="Wilkins M.J."/>
            <person name="Karaoz U."/>
            <person name="Brodie E.L."/>
            <person name="Williams K.H."/>
            <person name="Hubbard S.S."/>
            <person name="Banfield J.F."/>
        </authorList>
    </citation>
    <scope>NUCLEOTIDE SEQUENCE [LARGE SCALE GENOMIC DNA]</scope>
</reference>
<gene>
    <name evidence="3" type="primary">rpsF</name>
    <name evidence="5" type="ORF">A2633_00455</name>
</gene>
<dbReference type="Pfam" id="PF01250">
    <property type="entry name" value="Ribosomal_S6"/>
    <property type="match status" value="1"/>
</dbReference>
<dbReference type="GO" id="GO:0003735">
    <property type="term" value="F:structural constituent of ribosome"/>
    <property type="evidence" value="ECO:0007669"/>
    <property type="project" value="InterPro"/>
</dbReference>
<evidence type="ECO:0000256" key="1">
    <source>
        <dbReference type="ARBA" id="ARBA00009512"/>
    </source>
</evidence>
<dbReference type="GO" id="GO:0006412">
    <property type="term" value="P:translation"/>
    <property type="evidence" value="ECO:0007669"/>
    <property type="project" value="UniProtKB-UniRule"/>
</dbReference>
<feature type="compositionally biased region" description="Basic and acidic residues" evidence="4">
    <location>
        <begin position="127"/>
        <end position="136"/>
    </location>
</feature>
<comment type="caution">
    <text evidence="5">The sequence shown here is derived from an EMBL/GenBank/DDBJ whole genome shotgun (WGS) entry which is preliminary data.</text>
</comment>